<keyword evidence="2" id="KW-1185">Reference proteome</keyword>
<dbReference type="EMBL" id="PGTY01000001">
    <property type="protein sequence ID" value="PJI91268.1"/>
    <property type="molecule type" value="Genomic_DNA"/>
</dbReference>
<dbReference type="RefSeq" id="WP_168769026.1">
    <property type="nucleotide sequence ID" value="NZ_PGTY01000001.1"/>
</dbReference>
<dbReference type="Proteomes" id="UP000228531">
    <property type="component" value="Unassembled WGS sequence"/>
</dbReference>
<gene>
    <name evidence="1" type="ORF">BC777_0092</name>
</gene>
<comment type="caution">
    <text evidence="1">The sequence shown here is derived from an EMBL/GenBank/DDBJ whole genome shotgun (WGS) entry which is preliminary data.</text>
</comment>
<protein>
    <submittedName>
        <fullName evidence="1">Uncharacterized protein</fullName>
    </submittedName>
</protein>
<evidence type="ECO:0000313" key="1">
    <source>
        <dbReference type="EMBL" id="PJI91268.1"/>
    </source>
</evidence>
<accession>A0A2M8WK34</accession>
<name>A0A2M8WK34_9RHOB</name>
<sequence length="55" mass="6265">MDRIDINPDMIPDWSYAPGFGAPRYGTFRARALFAHTAEALVDYGYTTDLIPLDW</sequence>
<organism evidence="1 2">
    <name type="scientific">Yoonia maricola</name>
    <dbReference type="NCBI Taxonomy" id="420999"/>
    <lineage>
        <taxon>Bacteria</taxon>
        <taxon>Pseudomonadati</taxon>
        <taxon>Pseudomonadota</taxon>
        <taxon>Alphaproteobacteria</taxon>
        <taxon>Rhodobacterales</taxon>
        <taxon>Paracoccaceae</taxon>
        <taxon>Yoonia</taxon>
    </lineage>
</organism>
<reference evidence="1 2" key="1">
    <citation type="submission" date="2017-11" db="EMBL/GenBank/DDBJ databases">
        <title>Genomic Encyclopedia of Archaeal and Bacterial Type Strains, Phase II (KMG-II): From Individual Species to Whole Genera.</title>
        <authorList>
            <person name="Goeker M."/>
        </authorList>
    </citation>
    <scope>NUCLEOTIDE SEQUENCE [LARGE SCALE GENOMIC DNA]</scope>
    <source>
        <strain evidence="1 2">DSM 29128</strain>
    </source>
</reference>
<evidence type="ECO:0000313" key="2">
    <source>
        <dbReference type="Proteomes" id="UP000228531"/>
    </source>
</evidence>
<proteinExistence type="predicted"/>
<dbReference type="AlphaFoldDB" id="A0A2M8WK34"/>